<comment type="subcellular location">
    <subcellularLocation>
        <location evidence="1">Mitochondrion</location>
    </subcellularLocation>
</comment>
<protein>
    <recommendedName>
        <fullName evidence="4">Small ribosomal subunit protein mS41</fullName>
    </recommendedName>
</protein>
<accession>A0A9P5VFT2</accession>
<organism evidence="6 7">
    <name type="scientific">Podila minutissima</name>
    <dbReference type="NCBI Taxonomy" id="64525"/>
    <lineage>
        <taxon>Eukaryota</taxon>
        <taxon>Fungi</taxon>
        <taxon>Fungi incertae sedis</taxon>
        <taxon>Mucoromycota</taxon>
        <taxon>Mortierellomycotina</taxon>
        <taxon>Mortierellomycetes</taxon>
        <taxon>Mortierellales</taxon>
        <taxon>Mortierellaceae</taxon>
        <taxon>Podila</taxon>
    </lineage>
</organism>
<dbReference type="Pfam" id="PF09597">
    <property type="entry name" value="SAM_Ribosomal_mS41"/>
    <property type="match status" value="1"/>
</dbReference>
<evidence type="ECO:0000259" key="5">
    <source>
        <dbReference type="SMART" id="SM01238"/>
    </source>
</evidence>
<evidence type="ECO:0000313" key="7">
    <source>
        <dbReference type="Proteomes" id="UP000696485"/>
    </source>
</evidence>
<evidence type="ECO:0000256" key="2">
    <source>
        <dbReference type="ARBA" id="ARBA00010492"/>
    </source>
</evidence>
<evidence type="ECO:0000256" key="3">
    <source>
        <dbReference type="ARBA" id="ARBA00023128"/>
    </source>
</evidence>
<dbReference type="AlphaFoldDB" id="A0A9P5VFT2"/>
<feature type="domain" description="Small ribosomal subunit protein mS41 SAM" evidence="5">
    <location>
        <begin position="39"/>
        <end position="95"/>
    </location>
</feature>
<comment type="caution">
    <text evidence="6">The sequence shown here is derived from an EMBL/GenBank/DDBJ whole genome shotgun (WGS) entry which is preliminary data.</text>
</comment>
<dbReference type="EMBL" id="JAAAUY010002111">
    <property type="protein sequence ID" value="KAF9315122.1"/>
    <property type="molecule type" value="Genomic_DNA"/>
</dbReference>
<proteinExistence type="inferred from homology"/>
<dbReference type="PANTHER" id="PTHR28235:SF1">
    <property type="entry name" value="SMALL RIBOSOMAL SUBUNIT PROTEIN MS41"/>
    <property type="match status" value="1"/>
</dbReference>
<gene>
    <name evidence="6" type="ORF">BG006_003830</name>
</gene>
<dbReference type="InterPro" id="IPR019083">
    <property type="entry name" value="SAM_Ribosomal_mS41"/>
</dbReference>
<dbReference type="SMART" id="SM01238">
    <property type="entry name" value="IGR"/>
    <property type="match status" value="1"/>
</dbReference>
<dbReference type="Proteomes" id="UP000696485">
    <property type="component" value="Unassembled WGS sequence"/>
</dbReference>
<evidence type="ECO:0000256" key="1">
    <source>
        <dbReference type="ARBA" id="ARBA00004173"/>
    </source>
</evidence>
<dbReference type="GO" id="GO:0005739">
    <property type="term" value="C:mitochondrion"/>
    <property type="evidence" value="ECO:0007669"/>
    <property type="project" value="UniProtKB-SubCell"/>
</dbReference>
<keyword evidence="3" id="KW-0496">Mitochondrion</keyword>
<evidence type="ECO:0000313" key="6">
    <source>
        <dbReference type="EMBL" id="KAF9315122.1"/>
    </source>
</evidence>
<reference evidence="6" key="1">
    <citation type="journal article" date="2020" name="Fungal Divers.">
        <title>Resolving the Mortierellaceae phylogeny through synthesis of multi-gene phylogenetics and phylogenomics.</title>
        <authorList>
            <person name="Vandepol N."/>
            <person name="Liber J."/>
            <person name="Desiro A."/>
            <person name="Na H."/>
            <person name="Kennedy M."/>
            <person name="Barry K."/>
            <person name="Grigoriev I.V."/>
            <person name="Miller A.N."/>
            <person name="O'Donnell K."/>
            <person name="Stajich J.E."/>
            <person name="Bonito G."/>
        </authorList>
    </citation>
    <scope>NUCLEOTIDE SEQUENCE</scope>
    <source>
        <strain evidence="6">NVP1</strain>
    </source>
</reference>
<dbReference type="PANTHER" id="PTHR28235">
    <property type="entry name" value="PROTEIN FYV4, MITOCHONDRIAL"/>
    <property type="match status" value="1"/>
</dbReference>
<name>A0A9P5VFT2_9FUNG</name>
<dbReference type="InterPro" id="IPR039603">
    <property type="entry name" value="Ribosomal_mS41"/>
</dbReference>
<sequence length="111" mass="12396">MNSTFVRNISRVSATGIRSLHGGAPKKVVPIPRGDITDPAAFLKKIGRNSASVADKFKSWEHLFTASTAEMKGDMALSVKQRRWILSWIEKYRQGVDPYVIPAKPVKKKTK</sequence>
<keyword evidence="7" id="KW-1185">Reference proteome</keyword>
<evidence type="ECO:0000256" key="4">
    <source>
        <dbReference type="ARBA" id="ARBA00035129"/>
    </source>
</evidence>
<comment type="similarity">
    <text evidence="2">Belongs to the mitochondrion-specific ribosomal protein mS41 family.</text>
</comment>